<dbReference type="Proteomes" id="UP001553843">
    <property type="component" value="Unassembled WGS sequence"/>
</dbReference>
<keyword evidence="2" id="KW-1185">Reference proteome</keyword>
<dbReference type="RefSeq" id="WP_359782943.1">
    <property type="nucleotide sequence ID" value="NZ_JBEYRR010000013.1"/>
</dbReference>
<proteinExistence type="predicted"/>
<sequence>MAEHEQPGRRSQLDQRDTDVQEIWDREIASPGGPLAGTVLEVLEHADGWLGHVQLVTRRPASDIDKAAAAIEDAFDLLVGSVVVDSGGSGAEIWAYQRPSAARHHRLRPMSVRMRGQMDDDGLFDGDRATLEDWAAKYARVWTAMREGGTVDMERFLRRLARLEAGLTDAAHYAKHEVLVDIVEKAGLPYESLSEDVASRIGMKRR</sequence>
<dbReference type="EMBL" id="JBEYRS010000018">
    <property type="protein sequence ID" value="MEW2366717.1"/>
    <property type="molecule type" value="Genomic_DNA"/>
</dbReference>
<name>A0ABV3M4S7_9ACTN</name>
<gene>
    <name evidence="1" type="ORF">AB0887_32805</name>
</gene>
<comment type="caution">
    <text evidence="1">The sequence shown here is derived from an EMBL/GenBank/DDBJ whole genome shotgun (WGS) entry which is preliminary data.</text>
</comment>
<protein>
    <submittedName>
        <fullName evidence="1">Uncharacterized protein</fullName>
    </submittedName>
</protein>
<organism evidence="1 2">
    <name type="scientific">Streptomyces huasconensis</name>
    <dbReference type="NCBI Taxonomy" id="1854574"/>
    <lineage>
        <taxon>Bacteria</taxon>
        <taxon>Bacillati</taxon>
        <taxon>Actinomycetota</taxon>
        <taxon>Actinomycetes</taxon>
        <taxon>Kitasatosporales</taxon>
        <taxon>Streptomycetaceae</taxon>
        <taxon>Streptomyces</taxon>
    </lineage>
</organism>
<evidence type="ECO:0000313" key="1">
    <source>
        <dbReference type="EMBL" id="MEW2366717.1"/>
    </source>
</evidence>
<evidence type="ECO:0000313" key="2">
    <source>
        <dbReference type="Proteomes" id="UP001553843"/>
    </source>
</evidence>
<reference evidence="1 2" key="1">
    <citation type="submission" date="2024-06" db="EMBL/GenBank/DDBJ databases">
        <title>The Natural Products Discovery Center: Release of the First 8490 Sequenced Strains for Exploring Actinobacteria Biosynthetic Diversity.</title>
        <authorList>
            <person name="Kalkreuter E."/>
            <person name="Kautsar S.A."/>
            <person name="Yang D."/>
            <person name="Bader C.D."/>
            <person name="Teijaro C.N."/>
            <person name="Fluegel L."/>
            <person name="Davis C.M."/>
            <person name="Simpson J.R."/>
            <person name="Lauterbach L."/>
            <person name="Steele A.D."/>
            <person name="Gui C."/>
            <person name="Meng S."/>
            <person name="Li G."/>
            <person name="Viehrig K."/>
            <person name="Ye F."/>
            <person name="Su P."/>
            <person name="Kiefer A.F."/>
            <person name="Nichols A."/>
            <person name="Cepeda A.J."/>
            <person name="Yan W."/>
            <person name="Fan B."/>
            <person name="Jiang Y."/>
            <person name="Adhikari A."/>
            <person name="Zheng C.-J."/>
            <person name="Schuster L."/>
            <person name="Cowan T.M."/>
            <person name="Smanski M.J."/>
            <person name="Chevrette M.G."/>
            <person name="De Carvalho L.P.S."/>
            <person name="Shen B."/>
        </authorList>
    </citation>
    <scope>NUCLEOTIDE SEQUENCE [LARGE SCALE GENOMIC DNA]</scope>
    <source>
        <strain evidence="1 2">NPDC047833</strain>
    </source>
</reference>
<accession>A0ABV3M4S7</accession>